<name>A0ABP9D3L9_9BACT</name>
<dbReference type="Pfam" id="PF16022">
    <property type="entry name" value="DUF4783"/>
    <property type="match status" value="1"/>
</dbReference>
<evidence type="ECO:0008006" key="4">
    <source>
        <dbReference type="Google" id="ProtNLM"/>
    </source>
</evidence>
<evidence type="ECO:0000256" key="1">
    <source>
        <dbReference type="SAM" id="SignalP"/>
    </source>
</evidence>
<feature type="chain" id="PRO_5047437177" description="DUF4783 domain-containing protein" evidence="1">
    <location>
        <begin position="20"/>
        <end position="134"/>
    </location>
</feature>
<dbReference type="RefSeq" id="WP_345369750.1">
    <property type="nucleotide sequence ID" value="NZ_BAABJX010000018.1"/>
</dbReference>
<proteinExistence type="predicted"/>
<dbReference type="Proteomes" id="UP001500298">
    <property type="component" value="Unassembled WGS sequence"/>
</dbReference>
<keyword evidence="3" id="KW-1185">Reference proteome</keyword>
<evidence type="ECO:0000313" key="3">
    <source>
        <dbReference type="Proteomes" id="UP001500298"/>
    </source>
</evidence>
<accession>A0ABP9D3L9</accession>
<dbReference type="Gene3D" id="3.10.450.50">
    <property type="match status" value="1"/>
</dbReference>
<dbReference type="InterPro" id="IPR031977">
    <property type="entry name" value="DUF4783"/>
</dbReference>
<dbReference type="EMBL" id="BAABJX010000018">
    <property type="protein sequence ID" value="GAA4827299.1"/>
    <property type="molecule type" value="Genomic_DNA"/>
</dbReference>
<evidence type="ECO:0000313" key="2">
    <source>
        <dbReference type="EMBL" id="GAA4827299.1"/>
    </source>
</evidence>
<sequence length="134" mass="15317">MKPLLLLIFLLPISSSLEAQNTEVNNLFLDDINLAFQNKSPKVIVPHMAEVVDIHMGNQRASMTPEEAAVQLSSFFKQYPQGVFKVLKKGLYDEQTAFVMGIYQHQKGRIMMYIVLDVSQNKVKIKEFDFGRSH</sequence>
<reference evidence="3" key="1">
    <citation type="journal article" date="2019" name="Int. J. Syst. Evol. Microbiol.">
        <title>The Global Catalogue of Microorganisms (GCM) 10K type strain sequencing project: providing services to taxonomists for standard genome sequencing and annotation.</title>
        <authorList>
            <consortium name="The Broad Institute Genomics Platform"/>
            <consortium name="The Broad Institute Genome Sequencing Center for Infectious Disease"/>
            <person name="Wu L."/>
            <person name="Ma J."/>
        </authorList>
    </citation>
    <scope>NUCLEOTIDE SEQUENCE [LARGE SCALE GENOMIC DNA]</scope>
    <source>
        <strain evidence="3">JCM 18326</strain>
    </source>
</reference>
<keyword evidence="1" id="KW-0732">Signal</keyword>
<organism evidence="2 3">
    <name type="scientific">Algivirga pacifica</name>
    <dbReference type="NCBI Taxonomy" id="1162670"/>
    <lineage>
        <taxon>Bacteria</taxon>
        <taxon>Pseudomonadati</taxon>
        <taxon>Bacteroidota</taxon>
        <taxon>Cytophagia</taxon>
        <taxon>Cytophagales</taxon>
        <taxon>Flammeovirgaceae</taxon>
        <taxon>Algivirga</taxon>
    </lineage>
</organism>
<comment type="caution">
    <text evidence="2">The sequence shown here is derived from an EMBL/GenBank/DDBJ whole genome shotgun (WGS) entry which is preliminary data.</text>
</comment>
<protein>
    <recommendedName>
        <fullName evidence="4">DUF4783 domain-containing protein</fullName>
    </recommendedName>
</protein>
<feature type="signal peptide" evidence="1">
    <location>
        <begin position="1"/>
        <end position="19"/>
    </location>
</feature>
<gene>
    <name evidence="2" type="ORF">GCM10023331_10120</name>
</gene>